<proteinExistence type="predicted"/>
<evidence type="ECO:0000313" key="1">
    <source>
        <dbReference type="EMBL" id="GBM57743.1"/>
    </source>
</evidence>
<name>A0A4Y2GW43_ARAVE</name>
<evidence type="ECO:0000313" key="2">
    <source>
        <dbReference type="Proteomes" id="UP000499080"/>
    </source>
</evidence>
<dbReference type="Proteomes" id="UP000499080">
    <property type="component" value="Unassembled WGS sequence"/>
</dbReference>
<protein>
    <submittedName>
        <fullName evidence="1">Uncharacterized protein</fullName>
    </submittedName>
</protein>
<comment type="caution">
    <text evidence="1">The sequence shown here is derived from an EMBL/GenBank/DDBJ whole genome shotgun (WGS) entry which is preliminary data.</text>
</comment>
<sequence length="128" mass="14971">MGESARRRAILDSELSPGFECEDDDDELDEAAFLLILEGRSSHSLLQTFFNIFTHRTKLNFLKSLPHFEKVFFSRKPAPESLFIAETRRRCFKFRSNTCLETKLDEDWKEVRNSSIGKFERDAFVESP</sequence>
<keyword evidence="2" id="KW-1185">Reference proteome</keyword>
<reference evidence="1 2" key="1">
    <citation type="journal article" date="2019" name="Sci. Rep.">
        <title>Orb-weaving spider Araneus ventricosus genome elucidates the spidroin gene catalogue.</title>
        <authorList>
            <person name="Kono N."/>
            <person name="Nakamura H."/>
            <person name="Ohtoshi R."/>
            <person name="Moran D.A.P."/>
            <person name="Shinohara A."/>
            <person name="Yoshida Y."/>
            <person name="Fujiwara M."/>
            <person name="Mori M."/>
            <person name="Tomita M."/>
            <person name="Arakawa K."/>
        </authorList>
    </citation>
    <scope>NUCLEOTIDE SEQUENCE [LARGE SCALE GENOMIC DNA]</scope>
</reference>
<dbReference type="EMBL" id="BGPR01001604">
    <property type="protein sequence ID" value="GBM57743.1"/>
    <property type="molecule type" value="Genomic_DNA"/>
</dbReference>
<organism evidence="1 2">
    <name type="scientific">Araneus ventricosus</name>
    <name type="common">Orbweaver spider</name>
    <name type="synonym">Epeira ventricosa</name>
    <dbReference type="NCBI Taxonomy" id="182803"/>
    <lineage>
        <taxon>Eukaryota</taxon>
        <taxon>Metazoa</taxon>
        <taxon>Ecdysozoa</taxon>
        <taxon>Arthropoda</taxon>
        <taxon>Chelicerata</taxon>
        <taxon>Arachnida</taxon>
        <taxon>Araneae</taxon>
        <taxon>Araneomorphae</taxon>
        <taxon>Entelegynae</taxon>
        <taxon>Araneoidea</taxon>
        <taxon>Araneidae</taxon>
        <taxon>Araneus</taxon>
    </lineage>
</organism>
<accession>A0A4Y2GW43</accession>
<gene>
    <name evidence="1" type="ORF">AVEN_19480_1</name>
</gene>
<dbReference type="AlphaFoldDB" id="A0A4Y2GW43"/>